<protein>
    <submittedName>
        <fullName evidence="1">Uncharacterized protein</fullName>
    </submittedName>
</protein>
<proteinExistence type="predicted"/>
<evidence type="ECO:0000313" key="1">
    <source>
        <dbReference type="EMBL" id="ACY19636.1"/>
    </source>
</evidence>
<reference evidence="1 2" key="2">
    <citation type="journal article" date="2010" name="Stand. Genomic Sci.">
        <title>Complete genome sequence of Gordonia bronchialis type strain (3410).</title>
        <authorList>
            <person name="Ivanova N."/>
            <person name="Sikorski J."/>
            <person name="Jando M."/>
            <person name="Lapidus A."/>
            <person name="Nolan M."/>
            <person name="Lucas S."/>
            <person name="Del Rio T.G."/>
            <person name="Tice H."/>
            <person name="Copeland A."/>
            <person name="Cheng J.F."/>
            <person name="Chen F."/>
            <person name="Bruce D."/>
            <person name="Goodwin L."/>
            <person name="Pitluck S."/>
            <person name="Mavromatis K."/>
            <person name="Ovchinnikova G."/>
            <person name="Pati A."/>
            <person name="Chen A."/>
            <person name="Palaniappan K."/>
            <person name="Land M."/>
            <person name="Hauser L."/>
            <person name="Chang Y.J."/>
            <person name="Jeffries C.D."/>
            <person name="Chain P."/>
            <person name="Saunders E."/>
            <person name="Han C."/>
            <person name="Detter J.C."/>
            <person name="Brettin T."/>
            <person name="Rohde M."/>
            <person name="Goker M."/>
            <person name="Bristow J."/>
            <person name="Eisen J.A."/>
            <person name="Markowitz V."/>
            <person name="Hugenholtz P."/>
            <person name="Klenk H.P."/>
            <person name="Kyrpides N.C."/>
        </authorList>
    </citation>
    <scope>NUCLEOTIDE SEQUENCE [LARGE SCALE GENOMIC DNA]</scope>
    <source>
        <strain evidence="2">ATCC 25592 / DSM 43247 / BCRC 13721 / JCM 3198 / KCTC 3076 / NBRC 16047 / NCTC 10667</strain>
    </source>
</reference>
<dbReference type="KEGG" id="gbr:Gbro_0294"/>
<dbReference type="RefSeq" id="WP_012832227.1">
    <property type="nucleotide sequence ID" value="NC_013441.1"/>
</dbReference>
<dbReference type="Proteomes" id="UP000001219">
    <property type="component" value="Chromosome"/>
</dbReference>
<accession>D0LCB2</accession>
<reference evidence="2" key="1">
    <citation type="submission" date="2009-10" db="EMBL/GenBank/DDBJ databases">
        <title>The complete chromosome of Gordonia bronchialis DSM 43247.</title>
        <authorList>
            <consortium name="US DOE Joint Genome Institute (JGI-PGF)"/>
            <person name="Lucas S."/>
            <person name="Copeland A."/>
            <person name="Lapidus A."/>
            <person name="Glavina del Rio T."/>
            <person name="Dalin E."/>
            <person name="Tice H."/>
            <person name="Bruce D."/>
            <person name="Goodwin L."/>
            <person name="Pitluck S."/>
            <person name="Kyrpides N."/>
            <person name="Mavromatis K."/>
            <person name="Ivanova N."/>
            <person name="Ovchinnikova G."/>
            <person name="Saunders E."/>
            <person name="Brettin T."/>
            <person name="Detter J.C."/>
            <person name="Han C."/>
            <person name="Larimer F."/>
            <person name="Land M."/>
            <person name="Hauser L."/>
            <person name="Markowitz V."/>
            <person name="Cheng J.-F."/>
            <person name="Hugenholtz P."/>
            <person name="Woyke T."/>
            <person name="Wu D."/>
            <person name="Jando M."/>
            <person name="Schneider S."/>
            <person name="Goeker M."/>
            <person name="Klenk H.-P."/>
            <person name="Eisen J.A."/>
        </authorList>
    </citation>
    <scope>NUCLEOTIDE SEQUENCE [LARGE SCALE GENOMIC DNA]</scope>
    <source>
        <strain evidence="2">ATCC 25592 / DSM 43247 / BCRC 13721 / JCM 3198 / KCTC 3076 / NBRC 16047 / NCTC 10667</strain>
    </source>
</reference>
<keyword evidence="2" id="KW-1185">Reference proteome</keyword>
<gene>
    <name evidence="1" type="ordered locus">Gbro_0294</name>
</gene>
<sequence>MDSALEVTVTANFVNAWFLLVATTPAVVVDEAVHRLAWSQPTRVAVEPGSHEVAVGIRYRGFSAILGKAPETVTVQPGETLRLSARNGPLNRDPFLITILDD</sequence>
<dbReference type="EMBL" id="CP001802">
    <property type="protein sequence ID" value="ACY19636.1"/>
    <property type="molecule type" value="Genomic_DNA"/>
</dbReference>
<organism evidence="1 2">
    <name type="scientific">Gordonia bronchialis (strain ATCC 25592 / DSM 43247 / BCRC 13721 / JCM 3198 / KCTC 3076 / NBRC 16047 / NCTC 10667)</name>
    <name type="common">Rhodococcus bronchialis</name>
    <dbReference type="NCBI Taxonomy" id="526226"/>
    <lineage>
        <taxon>Bacteria</taxon>
        <taxon>Bacillati</taxon>
        <taxon>Actinomycetota</taxon>
        <taxon>Actinomycetes</taxon>
        <taxon>Mycobacteriales</taxon>
        <taxon>Gordoniaceae</taxon>
        <taxon>Gordonia</taxon>
    </lineage>
</organism>
<name>D0LCB2_GORB4</name>
<dbReference type="AlphaFoldDB" id="D0LCB2"/>
<dbReference type="OrthoDB" id="128729at2"/>
<dbReference type="eggNOG" id="ENOG5031W88">
    <property type="taxonomic scope" value="Bacteria"/>
</dbReference>
<dbReference type="HOGENOM" id="CLU_2260831_0_0_11"/>
<evidence type="ECO:0000313" key="2">
    <source>
        <dbReference type="Proteomes" id="UP000001219"/>
    </source>
</evidence>